<evidence type="ECO:0000313" key="2">
    <source>
        <dbReference type="EMBL" id="CDR41142.1"/>
    </source>
</evidence>
<dbReference type="Proteomes" id="UP000189513">
    <property type="component" value="Unassembled WGS sequence"/>
</dbReference>
<proteinExistence type="predicted"/>
<evidence type="ECO:0000313" key="4">
    <source>
        <dbReference type="Proteomes" id="UP000189513"/>
    </source>
</evidence>
<feature type="compositionally biased region" description="Polar residues" evidence="1">
    <location>
        <begin position="11"/>
        <end position="25"/>
    </location>
</feature>
<dbReference type="OMA" id="YRHDERH"/>
<name>A0A061B0I1_CYBFA</name>
<evidence type="ECO:0000313" key="3">
    <source>
        <dbReference type="EMBL" id="ONH67152.1"/>
    </source>
</evidence>
<keyword evidence="4" id="KW-1185">Reference proteome</keyword>
<dbReference type="EMBL" id="MPUK01000005">
    <property type="protein sequence ID" value="ONH67152.1"/>
    <property type="molecule type" value="Genomic_DNA"/>
</dbReference>
<dbReference type="OrthoDB" id="3980909at2759"/>
<evidence type="ECO:0000256" key="1">
    <source>
        <dbReference type="SAM" id="MobiDB-lite"/>
    </source>
</evidence>
<reference evidence="4" key="2">
    <citation type="journal article" date="2017" name="Genome Announc.">
        <title>Genome sequences of Cyberlindnera fabianii 65, Pichia kudriavzevii 129, and Saccharomyces cerevisiae 131 isolated from fermented masau fruits in Zimbabwe.</title>
        <authorList>
            <person name="van Rijswijck I.M.H."/>
            <person name="Derks M.F.L."/>
            <person name="Abee T."/>
            <person name="de Ridder D."/>
            <person name="Smid E.J."/>
        </authorList>
    </citation>
    <scope>NUCLEOTIDE SEQUENCE [LARGE SCALE GENOMIC DNA]</scope>
    <source>
        <strain evidence="4">65</strain>
    </source>
</reference>
<accession>A0A061B0I1</accession>
<sequence length="318" mass="36085">MAVQTRKSTRSRVPTTKAKQNQETIKPSKPVLRSISTIDDNENTYNNVNFKRRRLASPTENSVDQKQEFVMPPRYPLAYNTTIDDDDNEDDLFNSVSDEENIFNSEDDDYYSAISDYESDSKSRFIVGKPSLKKSMDDELHSHMKLSQTHLLSGGDSLFDTDESESDSPITPVTSTLMDSFSELKSLEANFQKIADENQHQTSTPTSPSTATHPEVISNVTIEDCLNYQDSLDEISEEQSEKLTKQKFLHYRHDERHNLAFPDVSTFPVRYDPLVHDMTAYKKMGATKRVRALKRRAILSGKASEMVVTGVSVGDFML</sequence>
<organism evidence="2">
    <name type="scientific">Cyberlindnera fabianii</name>
    <name type="common">Yeast</name>
    <name type="synonym">Hansenula fabianii</name>
    <dbReference type="NCBI Taxonomy" id="36022"/>
    <lineage>
        <taxon>Eukaryota</taxon>
        <taxon>Fungi</taxon>
        <taxon>Dikarya</taxon>
        <taxon>Ascomycota</taxon>
        <taxon>Saccharomycotina</taxon>
        <taxon>Saccharomycetes</taxon>
        <taxon>Phaffomycetales</taxon>
        <taxon>Phaffomycetaceae</taxon>
        <taxon>Cyberlindnera</taxon>
    </lineage>
</organism>
<reference evidence="3" key="3">
    <citation type="submission" date="2017-01" db="EMBL/GenBank/DDBJ databases">
        <authorList>
            <person name="Mah S.A."/>
            <person name="Swanson W.J."/>
            <person name="Moy G.W."/>
            <person name="Vacquier V.D."/>
        </authorList>
    </citation>
    <scope>NUCLEOTIDE SEQUENCE [LARGE SCALE GENOMIC DNA]</scope>
    <source>
        <strain evidence="3">65</strain>
    </source>
</reference>
<dbReference type="EMBL" id="LK052891">
    <property type="protein sequence ID" value="CDR41142.1"/>
    <property type="molecule type" value="Genomic_DNA"/>
</dbReference>
<feature type="region of interest" description="Disordered" evidence="1">
    <location>
        <begin position="1"/>
        <end position="29"/>
    </location>
</feature>
<reference evidence="2" key="1">
    <citation type="journal article" date="2014" name="Genome Announc.">
        <title>Genome sequence of the yeast Cyberlindnera fabianii (Hansenula fabianii).</title>
        <authorList>
            <person name="Freel K.C."/>
            <person name="Sarilar V."/>
            <person name="Neuveglise C."/>
            <person name="Devillers H."/>
            <person name="Friedrich A."/>
            <person name="Schacherer J."/>
        </authorList>
    </citation>
    <scope>NUCLEOTIDE SEQUENCE</scope>
    <source>
        <strain evidence="2">YJS4271</strain>
    </source>
</reference>
<dbReference type="VEuPathDB" id="FungiDB:BON22_3109"/>
<protein>
    <submittedName>
        <fullName evidence="2">CYFA0S06e02542g1_1</fullName>
    </submittedName>
</protein>
<dbReference type="AlphaFoldDB" id="A0A061B0I1"/>
<gene>
    <name evidence="3" type="ORF">BON22_3109</name>
    <name evidence="2" type="ORF">CYFA0S_06e02542g</name>
</gene>